<keyword evidence="2" id="KW-1185">Reference proteome</keyword>
<keyword evidence="1" id="KW-0418">Kinase</keyword>
<dbReference type="Proteomes" id="UP000062160">
    <property type="component" value="Unassembled WGS sequence"/>
</dbReference>
<keyword evidence="1" id="KW-0808">Transferase</keyword>
<dbReference type="Gene3D" id="3.40.50.620">
    <property type="entry name" value="HUPs"/>
    <property type="match status" value="1"/>
</dbReference>
<dbReference type="AlphaFoldDB" id="A0A0U9HEG2"/>
<accession>A0A0U9HEG2</accession>
<organism evidence="1">
    <name type="scientific">Tepidanaerobacter syntrophicus</name>
    <dbReference type="NCBI Taxonomy" id="224999"/>
    <lineage>
        <taxon>Bacteria</taxon>
        <taxon>Bacillati</taxon>
        <taxon>Bacillota</taxon>
        <taxon>Clostridia</taxon>
        <taxon>Thermosediminibacterales</taxon>
        <taxon>Tepidanaerobacteraceae</taxon>
        <taxon>Tepidanaerobacter</taxon>
    </lineage>
</organism>
<name>A0A0U9HEG2_9FIRM</name>
<protein>
    <submittedName>
        <fullName evidence="1">Two-component system, OmpR family, sensor histidine kinase KdpD</fullName>
    </submittedName>
</protein>
<proteinExistence type="predicted"/>
<sequence length="137" mass="15258">MMVVFDPEIEHRVMVCVTPQKSCERLIKRGAERARECNGQFVVIYVNKKQALNKDLKDHKILLELFELAKKLGGTVSILTGEEVYTTLANFSKENKITHIIVGKSLGSAFDAQKSGEVINPLRSAVEKNGITVEVVD</sequence>
<dbReference type="PANTHER" id="PTHR45569:SF1">
    <property type="entry name" value="SENSOR PROTEIN KDPD"/>
    <property type="match status" value="1"/>
</dbReference>
<dbReference type="STRING" id="224999.GCA_001485475_00512"/>
<dbReference type="InterPro" id="IPR052023">
    <property type="entry name" value="Histidine_kinase_KdpD"/>
</dbReference>
<evidence type="ECO:0000313" key="2">
    <source>
        <dbReference type="Proteomes" id="UP000062160"/>
    </source>
</evidence>
<reference evidence="1" key="1">
    <citation type="journal article" date="2016" name="Genome Announc.">
        <title>Draft Genome Sequence of the Syntrophic Lactate-Degrading Bacterium Tepidanaerobacter syntrophicus JLT.</title>
        <authorList>
            <person name="Matsuura N."/>
            <person name="Ohashi A."/>
            <person name="Tourlousse D.M."/>
            <person name="Sekiguchi Y."/>
        </authorList>
    </citation>
    <scope>NUCLEOTIDE SEQUENCE [LARGE SCALE GENOMIC DNA]</scope>
    <source>
        <strain evidence="1">JL</strain>
    </source>
</reference>
<dbReference type="RefSeq" id="WP_059031579.1">
    <property type="nucleotide sequence ID" value="NZ_BSDW01000001.1"/>
</dbReference>
<dbReference type="InterPro" id="IPR014729">
    <property type="entry name" value="Rossmann-like_a/b/a_fold"/>
</dbReference>
<dbReference type="GO" id="GO:0000155">
    <property type="term" value="F:phosphorelay sensor kinase activity"/>
    <property type="evidence" value="ECO:0007669"/>
    <property type="project" value="TreeGrafter"/>
</dbReference>
<dbReference type="OrthoDB" id="1707003at2"/>
<evidence type="ECO:0000313" key="1">
    <source>
        <dbReference type="EMBL" id="GAQ24523.1"/>
    </source>
</evidence>
<gene>
    <name evidence="1" type="ORF">TSYNT_5360</name>
</gene>
<dbReference type="SUPFAM" id="SSF52402">
    <property type="entry name" value="Adenine nucleotide alpha hydrolases-like"/>
    <property type="match status" value="1"/>
</dbReference>
<dbReference type="GO" id="GO:0005886">
    <property type="term" value="C:plasma membrane"/>
    <property type="evidence" value="ECO:0007669"/>
    <property type="project" value="TreeGrafter"/>
</dbReference>
<dbReference type="PANTHER" id="PTHR45569">
    <property type="entry name" value="SENSOR PROTEIN KDPD"/>
    <property type="match status" value="1"/>
</dbReference>
<dbReference type="EMBL" id="DF976999">
    <property type="protein sequence ID" value="GAQ24523.1"/>
    <property type="molecule type" value="Genomic_DNA"/>
</dbReference>